<comment type="caution">
    <text evidence="5">The sequence shown here is derived from an EMBL/GenBank/DDBJ whole genome shotgun (WGS) entry which is preliminary data.</text>
</comment>
<comment type="similarity">
    <text evidence="2">Belongs to the bacterial solute-binding protein 2 family.</text>
</comment>
<name>X0YY57_9ZZZZ</name>
<dbReference type="SUPFAM" id="SSF53822">
    <property type="entry name" value="Periplasmic binding protein-like I"/>
    <property type="match status" value="1"/>
</dbReference>
<dbReference type="Gene3D" id="3.40.50.2300">
    <property type="match status" value="2"/>
</dbReference>
<dbReference type="InterPro" id="IPR025997">
    <property type="entry name" value="SBP_2_dom"/>
</dbReference>
<accession>X0YY57</accession>
<feature type="non-terminal residue" evidence="5">
    <location>
        <position position="188"/>
    </location>
</feature>
<feature type="domain" description="Periplasmic binding protein" evidence="4">
    <location>
        <begin position="1"/>
        <end position="185"/>
    </location>
</feature>
<dbReference type="CDD" id="cd01536">
    <property type="entry name" value="PBP1_ABC_sugar_binding-like"/>
    <property type="match status" value="1"/>
</dbReference>
<dbReference type="EMBL" id="BARS01056086">
    <property type="protein sequence ID" value="GAG51437.1"/>
    <property type="molecule type" value="Genomic_DNA"/>
</dbReference>
<evidence type="ECO:0000259" key="4">
    <source>
        <dbReference type="Pfam" id="PF13407"/>
    </source>
</evidence>
<gene>
    <name evidence="5" type="ORF">S01H1_82690</name>
</gene>
<dbReference type="InterPro" id="IPR028082">
    <property type="entry name" value="Peripla_BP_I"/>
</dbReference>
<keyword evidence="3" id="KW-0732">Signal</keyword>
<dbReference type="PANTHER" id="PTHR46847:SF1">
    <property type="entry name" value="D-ALLOSE-BINDING PERIPLASMIC PROTEIN-RELATED"/>
    <property type="match status" value="1"/>
</dbReference>
<feature type="non-terminal residue" evidence="5">
    <location>
        <position position="1"/>
    </location>
</feature>
<proteinExistence type="inferred from homology"/>
<organism evidence="5">
    <name type="scientific">marine sediment metagenome</name>
    <dbReference type="NCBI Taxonomy" id="412755"/>
    <lineage>
        <taxon>unclassified sequences</taxon>
        <taxon>metagenomes</taxon>
        <taxon>ecological metagenomes</taxon>
    </lineage>
</organism>
<evidence type="ECO:0000313" key="5">
    <source>
        <dbReference type="EMBL" id="GAG51437.1"/>
    </source>
</evidence>
<evidence type="ECO:0000256" key="2">
    <source>
        <dbReference type="ARBA" id="ARBA00007639"/>
    </source>
</evidence>
<dbReference type="PANTHER" id="PTHR46847">
    <property type="entry name" value="D-ALLOSE-BINDING PERIPLASMIC PROTEIN-RELATED"/>
    <property type="match status" value="1"/>
</dbReference>
<sequence length="188" mass="20281">AKEAGIPIFFENTKLSSELIEYDFMGDYVFNVACEYDNIGYQAIKWLDETYPGAKILYVRGMPGMGIVEAYEAGVERALAESTSGTTVAIRKDTQWDTQTAQPEVSDVIAAGLEFDAIFANNEPIAQGAYNALKDAGLEGTVPIIATGGGPTGLKQFDEGIIDATVASPVCLQGLWLFKAMWLYVSEG</sequence>
<evidence type="ECO:0000256" key="3">
    <source>
        <dbReference type="ARBA" id="ARBA00022729"/>
    </source>
</evidence>
<protein>
    <recommendedName>
        <fullName evidence="4">Periplasmic binding protein domain-containing protein</fullName>
    </recommendedName>
</protein>
<dbReference type="GO" id="GO:0030313">
    <property type="term" value="C:cell envelope"/>
    <property type="evidence" value="ECO:0007669"/>
    <property type="project" value="UniProtKB-SubCell"/>
</dbReference>
<evidence type="ECO:0000256" key="1">
    <source>
        <dbReference type="ARBA" id="ARBA00004196"/>
    </source>
</evidence>
<dbReference type="Pfam" id="PF13407">
    <property type="entry name" value="Peripla_BP_4"/>
    <property type="match status" value="1"/>
</dbReference>
<comment type="subcellular location">
    <subcellularLocation>
        <location evidence="1">Cell envelope</location>
    </subcellularLocation>
</comment>
<reference evidence="5" key="1">
    <citation type="journal article" date="2014" name="Front. Microbiol.">
        <title>High frequency of phylogenetically diverse reductive dehalogenase-homologous genes in deep subseafloor sedimentary metagenomes.</title>
        <authorList>
            <person name="Kawai M."/>
            <person name="Futagami T."/>
            <person name="Toyoda A."/>
            <person name="Takaki Y."/>
            <person name="Nishi S."/>
            <person name="Hori S."/>
            <person name="Arai W."/>
            <person name="Tsubouchi T."/>
            <person name="Morono Y."/>
            <person name="Uchiyama I."/>
            <person name="Ito T."/>
            <person name="Fujiyama A."/>
            <person name="Inagaki F."/>
            <person name="Takami H."/>
        </authorList>
    </citation>
    <scope>NUCLEOTIDE SEQUENCE</scope>
    <source>
        <strain evidence="5">Expedition CK06-06</strain>
    </source>
</reference>
<dbReference type="GO" id="GO:0030246">
    <property type="term" value="F:carbohydrate binding"/>
    <property type="evidence" value="ECO:0007669"/>
    <property type="project" value="UniProtKB-ARBA"/>
</dbReference>
<dbReference type="AlphaFoldDB" id="X0YY57"/>